<sequence>MGRLLLVWARFKAEEEDGVALVKGLCWSLIQILSGANHDRRFIWDLYGPVVSGWYRKLLIEASSGTVWTSMAMVKKLVRYQKKWVNGFGIYHASRRGNILAKGYDG</sequence>
<gene>
    <name evidence="1" type="ORF">TIFTF001_046603</name>
</gene>
<organism evidence="1 2">
    <name type="scientific">Ficus carica</name>
    <name type="common">Common fig</name>
    <dbReference type="NCBI Taxonomy" id="3494"/>
    <lineage>
        <taxon>Eukaryota</taxon>
        <taxon>Viridiplantae</taxon>
        <taxon>Streptophyta</taxon>
        <taxon>Embryophyta</taxon>
        <taxon>Tracheophyta</taxon>
        <taxon>Spermatophyta</taxon>
        <taxon>Magnoliopsida</taxon>
        <taxon>eudicotyledons</taxon>
        <taxon>Gunneridae</taxon>
        <taxon>Pentapetalae</taxon>
        <taxon>rosids</taxon>
        <taxon>fabids</taxon>
        <taxon>Rosales</taxon>
        <taxon>Moraceae</taxon>
        <taxon>Ficeae</taxon>
        <taxon>Ficus</taxon>
    </lineage>
</organism>
<dbReference type="EMBL" id="BTGU01004807">
    <property type="protein sequence ID" value="GMN32506.1"/>
    <property type="molecule type" value="Genomic_DNA"/>
</dbReference>
<evidence type="ECO:0000313" key="2">
    <source>
        <dbReference type="Proteomes" id="UP001187192"/>
    </source>
</evidence>
<keyword evidence="2" id="KW-1185">Reference proteome</keyword>
<accession>A0AA87ZUS1</accession>
<protein>
    <submittedName>
        <fullName evidence="1">Uncharacterized protein</fullName>
    </submittedName>
</protein>
<dbReference type="Proteomes" id="UP001187192">
    <property type="component" value="Unassembled WGS sequence"/>
</dbReference>
<reference evidence="1" key="1">
    <citation type="submission" date="2023-07" db="EMBL/GenBank/DDBJ databases">
        <title>draft genome sequence of fig (Ficus carica).</title>
        <authorList>
            <person name="Takahashi T."/>
            <person name="Nishimura K."/>
        </authorList>
    </citation>
    <scope>NUCLEOTIDE SEQUENCE</scope>
</reference>
<name>A0AA87ZUS1_FICCA</name>
<dbReference type="AlphaFoldDB" id="A0AA87ZUS1"/>
<comment type="caution">
    <text evidence="1">The sequence shown here is derived from an EMBL/GenBank/DDBJ whole genome shotgun (WGS) entry which is preliminary data.</text>
</comment>
<proteinExistence type="predicted"/>
<evidence type="ECO:0000313" key="1">
    <source>
        <dbReference type="EMBL" id="GMN32506.1"/>
    </source>
</evidence>